<proteinExistence type="inferred from homology"/>
<keyword evidence="2" id="KW-0456">Lyase</keyword>
<evidence type="ECO:0000256" key="1">
    <source>
        <dbReference type="ARBA" id="ARBA00005254"/>
    </source>
</evidence>
<comment type="catalytic activity">
    <reaction evidence="4">
        <text>a 4-saturated-(3S)-3-hydroxyacyl-CoA = a (3E)-enoyl-CoA + H2O</text>
        <dbReference type="Rhea" id="RHEA:20724"/>
        <dbReference type="ChEBI" id="CHEBI:15377"/>
        <dbReference type="ChEBI" id="CHEBI:58521"/>
        <dbReference type="ChEBI" id="CHEBI:137480"/>
        <dbReference type="EC" id="4.2.1.17"/>
    </reaction>
</comment>
<keyword evidence="6" id="KW-1185">Reference proteome</keyword>
<evidence type="ECO:0000256" key="4">
    <source>
        <dbReference type="ARBA" id="ARBA00023717"/>
    </source>
</evidence>
<dbReference type="InterPro" id="IPR001753">
    <property type="entry name" value="Enoyl-CoA_hydra/iso"/>
</dbReference>
<dbReference type="Gene3D" id="1.10.12.10">
    <property type="entry name" value="Lyase 2-enoyl-coa Hydratase, Chain A, domain 2"/>
    <property type="match status" value="1"/>
</dbReference>
<name>A0ABW0ZV75_9ACTN</name>
<comment type="similarity">
    <text evidence="1">Belongs to the enoyl-CoA hydratase/isomerase family.</text>
</comment>
<protein>
    <submittedName>
        <fullName evidence="5">Enoyl-CoA hydratase/isomerase family protein</fullName>
    </submittedName>
</protein>
<dbReference type="Gene3D" id="3.90.226.10">
    <property type="entry name" value="2-enoyl-CoA Hydratase, Chain A, domain 1"/>
    <property type="match status" value="1"/>
</dbReference>
<sequence>MAYVTYEKEGRIAVITLRRPDRRNALGRDLCRDLRAAYEAFENDTDVAVGILTGEGNFCAGRDIKETRWDDPEGPHDAGFPSPDLFYYSRLTKPLISAVNSYAFGGGMLLALAFPDLVICAESAVFELSEVQRSLLGAWELGWNLGLPRAVAMEVALGYRMSGRRAHELGLANAVVPDDQLMDTAREWAQKLLVLPPAIIRRHRELLRKHADRPMSTEVKELWERYWDEHMHSVDFDEGDRAFLEKREAKYRTNAYAPDFEEQSAKNHTGTAQRAVYGADQH</sequence>
<evidence type="ECO:0000256" key="3">
    <source>
        <dbReference type="ARBA" id="ARBA00023709"/>
    </source>
</evidence>
<dbReference type="PANTHER" id="PTHR11941">
    <property type="entry name" value="ENOYL-COA HYDRATASE-RELATED"/>
    <property type="match status" value="1"/>
</dbReference>
<evidence type="ECO:0000256" key="2">
    <source>
        <dbReference type="ARBA" id="ARBA00023239"/>
    </source>
</evidence>
<organism evidence="5 6">
    <name type="scientific">Actinomadura rugatobispora</name>
    <dbReference type="NCBI Taxonomy" id="1994"/>
    <lineage>
        <taxon>Bacteria</taxon>
        <taxon>Bacillati</taxon>
        <taxon>Actinomycetota</taxon>
        <taxon>Actinomycetes</taxon>
        <taxon>Streptosporangiales</taxon>
        <taxon>Thermomonosporaceae</taxon>
        <taxon>Actinomadura</taxon>
    </lineage>
</organism>
<dbReference type="PANTHER" id="PTHR11941:SF54">
    <property type="entry name" value="ENOYL-COA HYDRATASE, MITOCHONDRIAL"/>
    <property type="match status" value="1"/>
</dbReference>
<dbReference type="RefSeq" id="WP_378282208.1">
    <property type="nucleotide sequence ID" value="NZ_JBHSON010000015.1"/>
</dbReference>
<comment type="catalytic activity">
    <reaction evidence="3">
        <text>a (3S)-3-hydroxyacyl-CoA = a (2E)-enoyl-CoA + H2O</text>
        <dbReference type="Rhea" id="RHEA:16105"/>
        <dbReference type="ChEBI" id="CHEBI:15377"/>
        <dbReference type="ChEBI" id="CHEBI:57318"/>
        <dbReference type="ChEBI" id="CHEBI:58856"/>
        <dbReference type="EC" id="4.2.1.17"/>
    </reaction>
</comment>
<evidence type="ECO:0000313" key="6">
    <source>
        <dbReference type="Proteomes" id="UP001596074"/>
    </source>
</evidence>
<comment type="caution">
    <text evidence="5">The sequence shown here is derived from an EMBL/GenBank/DDBJ whole genome shotgun (WGS) entry which is preliminary data.</text>
</comment>
<reference evidence="6" key="1">
    <citation type="journal article" date="2019" name="Int. J. Syst. Evol. Microbiol.">
        <title>The Global Catalogue of Microorganisms (GCM) 10K type strain sequencing project: providing services to taxonomists for standard genome sequencing and annotation.</title>
        <authorList>
            <consortium name="The Broad Institute Genomics Platform"/>
            <consortium name="The Broad Institute Genome Sequencing Center for Infectious Disease"/>
            <person name="Wu L."/>
            <person name="Ma J."/>
        </authorList>
    </citation>
    <scope>NUCLEOTIDE SEQUENCE [LARGE SCALE GENOMIC DNA]</scope>
    <source>
        <strain evidence="6">KCTC 42087</strain>
    </source>
</reference>
<dbReference type="InterPro" id="IPR014748">
    <property type="entry name" value="Enoyl-CoA_hydra_C"/>
</dbReference>
<gene>
    <name evidence="5" type="ORF">ACFPZN_13265</name>
</gene>
<accession>A0ABW0ZV75</accession>
<dbReference type="CDD" id="cd06558">
    <property type="entry name" value="crotonase-like"/>
    <property type="match status" value="1"/>
</dbReference>
<dbReference type="Pfam" id="PF00378">
    <property type="entry name" value="ECH_1"/>
    <property type="match status" value="1"/>
</dbReference>
<dbReference type="InterPro" id="IPR029045">
    <property type="entry name" value="ClpP/crotonase-like_dom_sf"/>
</dbReference>
<dbReference type="EMBL" id="JBHSON010000015">
    <property type="protein sequence ID" value="MFC5746587.1"/>
    <property type="molecule type" value="Genomic_DNA"/>
</dbReference>
<dbReference type="Proteomes" id="UP001596074">
    <property type="component" value="Unassembled WGS sequence"/>
</dbReference>
<dbReference type="SUPFAM" id="SSF52096">
    <property type="entry name" value="ClpP/crotonase"/>
    <property type="match status" value="1"/>
</dbReference>
<evidence type="ECO:0000313" key="5">
    <source>
        <dbReference type="EMBL" id="MFC5746587.1"/>
    </source>
</evidence>